<dbReference type="AlphaFoldDB" id="A0A1Z4JN44"/>
<keyword evidence="8" id="KW-0902">Two-component regulatory system</keyword>
<keyword evidence="3" id="KW-0597">Phosphoprotein</keyword>
<keyword evidence="6 10" id="KW-0418">Kinase</keyword>
<dbReference type="InterPro" id="IPR036097">
    <property type="entry name" value="HisK_dim/P_sf"/>
</dbReference>
<evidence type="ECO:0000256" key="8">
    <source>
        <dbReference type="ARBA" id="ARBA00023012"/>
    </source>
</evidence>
<dbReference type="Gene3D" id="3.30.565.10">
    <property type="entry name" value="Histidine kinase-like ATPase, C-terminal domain"/>
    <property type="match status" value="1"/>
</dbReference>
<dbReference type="Pfam" id="PF02518">
    <property type="entry name" value="HATPase_c"/>
    <property type="match status" value="1"/>
</dbReference>
<dbReference type="Proteomes" id="UP000217895">
    <property type="component" value="Chromosome"/>
</dbReference>
<evidence type="ECO:0000256" key="2">
    <source>
        <dbReference type="ARBA" id="ARBA00012438"/>
    </source>
</evidence>
<dbReference type="EC" id="2.7.13.3" evidence="2"/>
<dbReference type="PANTHER" id="PTHR43065:SF10">
    <property type="entry name" value="PEROXIDE STRESS-ACTIVATED HISTIDINE KINASE MAK3"/>
    <property type="match status" value="1"/>
</dbReference>
<dbReference type="GO" id="GO:0000155">
    <property type="term" value="F:phosphorelay sensor kinase activity"/>
    <property type="evidence" value="ECO:0007669"/>
    <property type="project" value="InterPro"/>
</dbReference>
<evidence type="ECO:0000256" key="4">
    <source>
        <dbReference type="ARBA" id="ARBA00022679"/>
    </source>
</evidence>
<dbReference type="PANTHER" id="PTHR43065">
    <property type="entry name" value="SENSOR HISTIDINE KINASE"/>
    <property type="match status" value="1"/>
</dbReference>
<evidence type="ECO:0000256" key="6">
    <source>
        <dbReference type="ARBA" id="ARBA00022777"/>
    </source>
</evidence>
<gene>
    <name evidence="10" type="ORF">NIES2135_50350</name>
</gene>
<name>A0A1Z4JN44_LEPBY</name>
<sequence>MTPSTSEFRSKLNVPVLAPGNVQTIQLESMLQDLPLYDFAAELDVLGTEVAEIFEQHPLLPGVILTENGRFLSLISRHRLLEYLLRPYGIDLFLEKPLRILQSYDRTVPLILSGDTPILTAAQQALRRPFDRLRDPIVVRLGADQYRILDPHELNIAYWQLRGIETQVRIERLQLQMLQSEKMASLGRLVDGVSHEILDPVSFIWGNLSHIAEYSRSLLEIIGAYEKCITDVPQKVIDLKEAIEFDYIREDLPKTLDSIKTGAERLSRLANSLQNFCHIDEVYPRPANLHDCLDSVLLLLKSRLSSDIQVTKNYGHLPPVPCFISQLSQVFMNILNCSIDTLLNQAAYREQNPDLVSSDAPQIRISTEVCSIDGTGQRWVAIQIADNSSEMSIEIQRQLMQAFSTELTKETSLATSYRIVTARHSGIFRVYCDISPRLRGTVFEILLPLN</sequence>
<proteinExistence type="predicted"/>
<keyword evidence="5" id="KW-0547">Nucleotide-binding</keyword>
<accession>A0A1Z4JN44</accession>
<organism evidence="10 11">
    <name type="scientific">Leptolyngbya boryana NIES-2135</name>
    <dbReference type="NCBI Taxonomy" id="1973484"/>
    <lineage>
        <taxon>Bacteria</taxon>
        <taxon>Bacillati</taxon>
        <taxon>Cyanobacteriota</taxon>
        <taxon>Cyanophyceae</taxon>
        <taxon>Leptolyngbyales</taxon>
        <taxon>Leptolyngbyaceae</taxon>
        <taxon>Leptolyngbya group</taxon>
        <taxon>Leptolyngbya</taxon>
    </lineage>
</organism>
<feature type="domain" description="Histidine kinase/HSP90-like ATPase" evidence="9">
    <location>
        <begin position="326"/>
        <end position="449"/>
    </location>
</feature>
<dbReference type="InterPro" id="IPR003594">
    <property type="entry name" value="HATPase_dom"/>
</dbReference>
<dbReference type="SUPFAM" id="SSF55874">
    <property type="entry name" value="ATPase domain of HSP90 chaperone/DNA topoisomerase II/histidine kinase"/>
    <property type="match status" value="1"/>
</dbReference>
<protein>
    <recommendedName>
        <fullName evidence="2">histidine kinase</fullName>
        <ecNumber evidence="2">2.7.13.3</ecNumber>
    </recommendedName>
</protein>
<dbReference type="GO" id="GO:0005524">
    <property type="term" value="F:ATP binding"/>
    <property type="evidence" value="ECO:0007669"/>
    <property type="project" value="UniProtKB-KW"/>
</dbReference>
<dbReference type="EMBL" id="AP018203">
    <property type="protein sequence ID" value="BAY58162.1"/>
    <property type="molecule type" value="Genomic_DNA"/>
</dbReference>
<reference evidence="10 11" key="1">
    <citation type="submission" date="2017-06" db="EMBL/GenBank/DDBJ databases">
        <title>Genome sequencing of cyanobaciteial culture collection at National Institute for Environmental Studies (NIES).</title>
        <authorList>
            <person name="Hirose Y."/>
            <person name="Shimura Y."/>
            <person name="Fujisawa T."/>
            <person name="Nakamura Y."/>
            <person name="Kawachi M."/>
        </authorList>
    </citation>
    <scope>NUCLEOTIDE SEQUENCE [LARGE SCALE GENOMIC DNA]</scope>
    <source>
        <strain evidence="10 11">NIES-2135</strain>
    </source>
</reference>
<keyword evidence="4" id="KW-0808">Transferase</keyword>
<dbReference type="InterPro" id="IPR036890">
    <property type="entry name" value="HATPase_C_sf"/>
</dbReference>
<keyword evidence="11" id="KW-1185">Reference proteome</keyword>
<evidence type="ECO:0000256" key="3">
    <source>
        <dbReference type="ARBA" id="ARBA00022553"/>
    </source>
</evidence>
<comment type="catalytic activity">
    <reaction evidence="1">
        <text>ATP + protein L-histidine = ADP + protein N-phospho-L-histidine.</text>
        <dbReference type="EC" id="2.7.13.3"/>
    </reaction>
</comment>
<keyword evidence="7" id="KW-0067">ATP-binding</keyword>
<dbReference type="SUPFAM" id="SSF47384">
    <property type="entry name" value="Homodimeric domain of signal transducing histidine kinase"/>
    <property type="match status" value="1"/>
</dbReference>
<evidence type="ECO:0000256" key="1">
    <source>
        <dbReference type="ARBA" id="ARBA00000085"/>
    </source>
</evidence>
<evidence type="ECO:0000256" key="7">
    <source>
        <dbReference type="ARBA" id="ARBA00022840"/>
    </source>
</evidence>
<evidence type="ECO:0000313" key="10">
    <source>
        <dbReference type="EMBL" id="BAY58162.1"/>
    </source>
</evidence>
<dbReference type="Gene3D" id="1.10.287.130">
    <property type="match status" value="1"/>
</dbReference>
<evidence type="ECO:0000256" key="5">
    <source>
        <dbReference type="ARBA" id="ARBA00022741"/>
    </source>
</evidence>
<evidence type="ECO:0000313" key="11">
    <source>
        <dbReference type="Proteomes" id="UP000217895"/>
    </source>
</evidence>
<evidence type="ECO:0000259" key="9">
    <source>
        <dbReference type="Pfam" id="PF02518"/>
    </source>
</evidence>